<evidence type="ECO:0000313" key="3">
    <source>
        <dbReference type="Proteomes" id="UP000429644"/>
    </source>
</evidence>
<evidence type="ECO:0000256" key="1">
    <source>
        <dbReference type="SAM" id="Phobius"/>
    </source>
</evidence>
<keyword evidence="1" id="KW-1133">Transmembrane helix</keyword>
<comment type="caution">
    <text evidence="2">The sequence shown here is derived from an EMBL/GenBank/DDBJ whole genome shotgun (WGS) entry which is preliminary data.</text>
</comment>
<dbReference type="Proteomes" id="UP000429644">
    <property type="component" value="Unassembled WGS sequence"/>
</dbReference>
<dbReference type="AlphaFoldDB" id="A0A7J9V0B5"/>
<reference evidence="2 3" key="1">
    <citation type="submission" date="2019-10" db="EMBL/GenBank/DDBJ databases">
        <title>Georgenia wutianyii sp. nov. and Georgenia yuyongxinii sp. nov. isolated from plateau pika (Ochotona curzoniae) in the Qinghai-Tibet plateau of China.</title>
        <authorList>
            <person name="Tian Z."/>
        </authorList>
    </citation>
    <scope>NUCLEOTIDE SEQUENCE [LARGE SCALE GENOMIC DNA]</scope>
    <source>
        <strain evidence="2 3">JCM 15130</strain>
    </source>
</reference>
<keyword evidence="3" id="KW-1185">Reference proteome</keyword>
<accession>A0A7J9V0B5</accession>
<name>A0A7J9V0B5_9MICO</name>
<evidence type="ECO:0000313" key="2">
    <source>
        <dbReference type="EMBL" id="MPV90318.1"/>
    </source>
</evidence>
<sequence length="148" mass="15372">MLVLVRRLIVTAFVAGFGYSILSTGSQGYCPGGMDADGGFVDRFGNPTDIAPSCIAMTLRPSPVVYLLLALVVVWATIRAVQRANDAAAALRALSWAGPTVILLAVGAIVVTQTAFFSIPLANWDGTSAPPVPGWLAVDVVISPMQGV</sequence>
<feature type="transmembrane region" description="Helical" evidence="1">
    <location>
        <begin position="93"/>
        <end position="119"/>
    </location>
</feature>
<keyword evidence="1" id="KW-0812">Transmembrane</keyword>
<keyword evidence="1" id="KW-0472">Membrane</keyword>
<dbReference type="EMBL" id="WHPD01003596">
    <property type="protein sequence ID" value="MPV90318.1"/>
    <property type="molecule type" value="Genomic_DNA"/>
</dbReference>
<gene>
    <name evidence="2" type="ORF">GB882_16715</name>
</gene>
<proteinExistence type="predicted"/>
<organism evidence="2 3">
    <name type="scientific">Georgenia ruanii</name>
    <dbReference type="NCBI Taxonomy" id="348442"/>
    <lineage>
        <taxon>Bacteria</taxon>
        <taxon>Bacillati</taxon>
        <taxon>Actinomycetota</taxon>
        <taxon>Actinomycetes</taxon>
        <taxon>Micrococcales</taxon>
        <taxon>Bogoriellaceae</taxon>
        <taxon>Georgenia</taxon>
    </lineage>
</organism>
<protein>
    <submittedName>
        <fullName evidence="2">Uncharacterized protein</fullName>
    </submittedName>
</protein>
<feature type="transmembrane region" description="Helical" evidence="1">
    <location>
        <begin position="64"/>
        <end position="81"/>
    </location>
</feature>